<keyword evidence="5" id="KW-0805">Transcription regulation</keyword>
<keyword evidence="6 10" id="KW-0238">DNA-binding</keyword>
<comment type="caution">
    <text evidence="14">The sequence shown here is derived from an EMBL/GenBank/DDBJ whole genome shotgun (WGS) entry which is preliminary data.</text>
</comment>
<keyword evidence="15" id="KW-1185">Reference proteome</keyword>
<evidence type="ECO:0000313" key="14">
    <source>
        <dbReference type="EMBL" id="KAG7506118.1"/>
    </source>
</evidence>
<dbReference type="AlphaFoldDB" id="A0AAV6RLB0"/>
<evidence type="ECO:0000256" key="5">
    <source>
        <dbReference type="ARBA" id="ARBA00023015"/>
    </source>
</evidence>
<proteinExistence type="inferred from homology"/>
<dbReference type="FunFam" id="1.10.10.60:FF:000017">
    <property type="entry name" value="Homeobox protein antennapedia"/>
    <property type="match status" value="1"/>
</dbReference>
<feature type="region of interest" description="Disordered" evidence="12">
    <location>
        <begin position="109"/>
        <end position="128"/>
    </location>
</feature>
<dbReference type="InterPro" id="IPR001827">
    <property type="entry name" value="Homeobox_Antennapedia_CS"/>
</dbReference>
<feature type="region of interest" description="Disordered" evidence="12">
    <location>
        <begin position="247"/>
        <end position="289"/>
    </location>
</feature>
<reference evidence="14 15" key="1">
    <citation type="journal article" date="2021" name="Sci. Rep.">
        <title>Chromosome anchoring in Senegalese sole (Solea senegalensis) reveals sex-associated markers and genome rearrangements in flatfish.</title>
        <authorList>
            <person name="Guerrero-Cozar I."/>
            <person name="Gomez-Garrido J."/>
            <person name="Berbel C."/>
            <person name="Martinez-Blanch J.F."/>
            <person name="Alioto T."/>
            <person name="Claros M.G."/>
            <person name="Gagnaire P.A."/>
            <person name="Manchado M."/>
        </authorList>
    </citation>
    <scope>NUCLEOTIDE SEQUENCE [LARGE SCALE GENOMIC DNA]</scope>
    <source>
        <strain evidence="14">Sse05_10M</strain>
    </source>
</reference>
<dbReference type="GO" id="GO:0000981">
    <property type="term" value="F:DNA-binding transcription factor activity, RNA polymerase II-specific"/>
    <property type="evidence" value="ECO:0007669"/>
    <property type="project" value="InterPro"/>
</dbReference>
<dbReference type="SMR" id="A0AAV6RLB0"/>
<dbReference type="PROSITE" id="PS00032">
    <property type="entry name" value="ANTENNAPEDIA"/>
    <property type="match status" value="1"/>
</dbReference>
<evidence type="ECO:0000256" key="12">
    <source>
        <dbReference type="SAM" id="MobiDB-lite"/>
    </source>
</evidence>
<evidence type="ECO:0000313" key="15">
    <source>
        <dbReference type="Proteomes" id="UP000693946"/>
    </source>
</evidence>
<comment type="similarity">
    <text evidence="3">Belongs to the Antp homeobox family.</text>
</comment>
<dbReference type="InterPro" id="IPR050296">
    <property type="entry name" value="Antp_homeobox"/>
</dbReference>
<keyword evidence="4" id="KW-0217">Developmental protein</keyword>
<comment type="function">
    <text evidence="1">Sequence-specific transcription factor which is part of a developmental regulatory system that provides cells with specific positional identities on the anterior-posterior axis.</text>
</comment>
<name>A0AAV6RLB0_SOLSE</name>
<evidence type="ECO:0000256" key="10">
    <source>
        <dbReference type="PROSITE-ProRule" id="PRU00108"/>
    </source>
</evidence>
<protein>
    <submittedName>
        <fullName evidence="14">Homeobox Hox-B7-B-like</fullName>
    </submittedName>
</protein>
<comment type="subcellular location">
    <subcellularLocation>
        <location evidence="2 10 11">Nucleus</location>
    </subcellularLocation>
</comment>
<dbReference type="CDD" id="cd00086">
    <property type="entry name" value="homeodomain"/>
    <property type="match status" value="1"/>
</dbReference>
<feature type="compositionally biased region" description="Low complexity" evidence="12">
    <location>
        <begin position="28"/>
        <end position="49"/>
    </location>
</feature>
<evidence type="ECO:0000256" key="8">
    <source>
        <dbReference type="ARBA" id="ARBA00023163"/>
    </source>
</evidence>
<feature type="domain" description="Homeobox" evidence="13">
    <location>
        <begin position="191"/>
        <end position="251"/>
    </location>
</feature>
<evidence type="ECO:0000256" key="11">
    <source>
        <dbReference type="RuleBase" id="RU000682"/>
    </source>
</evidence>
<dbReference type="SMART" id="SM00389">
    <property type="entry name" value="HOX"/>
    <property type="match status" value="1"/>
</dbReference>
<dbReference type="Proteomes" id="UP000693946">
    <property type="component" value="Linkage Group LG19"/>
</dbReference>
<keyword evidence="8" id="KW-0804">Transcription</keyword>
<dbReference type="GO" id="GO:0000978">
    <property type="term" value="F:RNA polymerase II cis-regulatory region sequence-specific DNA binding"/>
    <property type="evidence" value="ECO:0007669"/>
    <property type="project" value="TreeGrafter"/>
</dbReference>
<keyword evidence="7 10" id="KW-0371">Homeobox</keyword>
<dbReference type="EMBL" id="JAGKHQ010000011">
    <property type="protein sequence ID" value="KAG7506118.1"/>
    <property type="molecule type" value="Genomic_DNA"/>
</dbReference>
<dbReference type="GO" id="GO:0009952">
    <property type="term" value="P:anterior/posterior pattern specification"/>
    <property type="evidence" value="ECO:0007669"/>
    <property type="project" value="TreeGrafter"/>
</dbReference>
<evidence type="ECO:0000256" key="4">
    <source>
        <dbReference type="ARBA" id="ARBA00022473"/>
    </source>
</evidence>
<organism evidence="14 15">
    <name type="scientific">Solea senegalensis</name>
    <name type="common">Senegalese sole</name>
    <dbReference type="NCBI Taxonomy" id="28829"/>
    <lineage>
        <taxon>Eukaryota</taxon>
        <taxon>Metazoa</taxon>
        <taxon>Chordata</taxon>
        <taxon>Craniata</taxon>
        <taxon>Vertebrata</taxon>
        <taxon>Euteleostomi</taxon>
        <taxon>Actinopterygii</taxon>
        <taxon>Neopterygii</taxon>
        <taxon>Teleostei</taxon>
        <taxon>Neoteleostei</taxon>
        <taxon>Acanthomorphata</taxon>
        <taxon>Carangaria</taxon>
        <taxon>Pleuronectiformes</taxon>
        <taxon>Pleuronectoidei</taxon>
        <taxon>Soleidae</taxon>
        <taxon>Solea</taxon>
    </lineage>
</organism>
<dbReference type="InterPro" id="IPR017970">
    <property type="entry name" value="Homeobox_CS"/>
</dbReference>
<evidence type="ECO:0000256" key="6">
    <source>
        <dbReference type="ARBA" id="ARBA00023125"/>
    </source>
</evidence>
<dbReference type="PANTHER" id="PTHR45659">
    <property type="entry name" value="HOMEOBOX PROTEIN HOX"/>
    <property type="match status" value="1"/>
</dbReference>
<feature type="region of interest" description="Disordered" evidence="12">
    <location>
        <begin position="26"/>
        <end position="90"/>
    </location>
</feature>
<gene>
    <name evidence="14" type="ORF">JOB18_046855</name>
</gene>
<evidence type="ECO:0000256" key="3">
    <source>
        <dbReference type="ARBA" id="ARBA00009107"/>
    </source>
</evidence>
<keyword evidence="9 10" id="KW-0539">Nucleus</keyword>
<dbReference type="PROSITE" id="PS50071">
    <property type="entry name" value="HOMEOBOX_2"/>
    <property type="match status" value="1"/>
</dbReference>
<evidence type="ECO:0000256" key="1">
    <source>
        <dbReference type="ARBA" id="ARBA00003263"/>
    </source>
</evidence>
<accession>A0AAV6RLB0</accession>
<dbReference type="InterPro" id="IPR001356">
    <property type="entry name" value="HD"/>
</dbReference>
<dbReference type="Pfam" id="PF00046">
    <property type="entry name" value="Homeodomain"/>
    <property type="match status" value="1"/>
</dbReference>
<evidence type="ECO:0000256" key="7">
    <source>
        <dbReference type="ARBA" id="ARBA00023155"/>
    </source>
</evidence>
<dbReference type="PANTHER" id="PTHR45659:SF4">
    <property type="entry name" value="HOMEOBOX PROTEIN ABDOMINAL-A"/>
    <property type="match status" value="1"/>
</dbReference>
<sequence length="289" mass="31549">MMSSLHLANNALFCKYQQSAAALLLTDSSTSPSPSSSSSSSAPPEMSSSCALASSGYHHHHVSSGRSSGRLSFPPPSSISASSSPSSSLPSSSSTSSWLCLSLSGLSGVTQPGARPPNPAEIRAGRGGELPPGAMPLCASLQRCAAERFPGPTQLCSPAVRHPEAALRMQQQQQLYQDSLQIYPWMRSSGADGRRGRQTYTRHQTLELEKEFHFSRYLTRRRRVEVAHALRLTERQIKIWFQNRRMKWKKEKREKTESDGGGGGGLLTAAEAGEEEEEEEEQEADEEEE</sequence>
<evidence type="ECO:0000256" key="2">
    <source>
        <dbReference type="ARBA" id="ARBA00004123"/>
    </source>
</evidence>
<evidence type="ECO:0000256" key="9">
    <source>
        <dbReference type="ARBA" id="ARBA00023242"/>
    </source>
</evidence>
<dbReference type="PROSITE" id="PS00027">
    <property type="entry name" value="HOMEOBOX_1"/>
    <property type="match status" value="1"/>
</dbReference>
<feature type="compositionally biased region" description="Low complexity" evidence="12">
    <location>
        <begin position="64"/>
        <end position="90"/>
    </location>
</feature>
<dbReference type="GO" id="GO:0005634">
    <property type="term" value="C:nucleus"/>
    <property type="evidence" value="ECO:0007669"/>
    <property type="project" value="UniProtKB-SubCell"/>
</dbReference>
<feature type="DNA-binding region" description="Homeobox" evidence="10">
    <location>
        <begin position="193"/>
        <end position="252"/>
    </location>
</feature>
<feature type="compositionally biased region" description="Acidic residues" evidence="12">
    <location>
        <begin position="272"/>
        <end position="289"/>
    </location>
</feature>
<evidence type="ECO:0000259" key="13">
    <source>
        <dbReference type="PROSITE" id="PS50071"/>
    </source>
</evidence>